<feature type="domain" description="HTH araC/xylS-type" evidence="4">
    <location>
        <begin position="151"/>
        <end position="233"/>
    </location>
</feature>
<dbReference type="Gene3D" id="1.10.10.60">
    <property type="entry name" value="Homeodomain-like"/>
    <property type="match status" value="1"/>
</dbReference>
<evidence type="ECO:0000259" key="4">
    <source>
        <dbReference type="PROSITE" id="PS01124"/>
    </source>
</evidence>
<dbReference type="KEGG" id="samy:DB32_001448"/>
<proteinExistence type="predicted"/>
<keyword evidence="1" id="KW-0805">Transcription regulation</keyword>
<evidence type="ECO:0000256" key="3">
    <source>
        <dbReference type="ARBA" id="ARBA00023163"/>
    </source>
</evidence>
<keyword evidence="6" id="KW-1185">Reference proteome</keyword>
<evidence type="ECO:0000313" key="6">
    <source>
        <dbReference type="Proteomes" id="UP000034883"/>
    </source>
</evidence>
<evidence type="ECO:0000313" key="5">
    <source>
        <dbReference type="EMBL" id="AKF04299.1"/>
    </source>
</evidence>
<dbReference type="Pfam" id="PF12833">
    <property type="entry name" value="HTH_18"/>
    <property type="match status" value="1"/>
</dbReference>
<reference evidence="5 6" key="1">
    <citation type="submission" date="2015-03" db="EMBL/GenBank/DDBJ databases">
        <title>Genome assembly of Sandaracinus amylolyticus DSM 53668.</title>
        <authorList>
            <person name="Sharma G."/>
            <person name="Subramanian S."/>
        </authorList>
    </citation>
    <scope>NUCLEOTIDE SEQUENCE [LARGE SCALE GENOMIC DNA]</scope>
    <source>
        <strain evidence="5 6">DSM 53668</strain>
    </source>
</reference>
<dbReference type="InterPro" id="IPR050204">
    <property type="entry name" value="AraC_XylS_family_regulators"/>
</dbReference>
<dbReference type="Proteomes" id="UP000034883">
    <property type="component" value="Chromosome"/>
</dbReference>
<accession>A0A0F6SDZ4</accession>
<dbReference type="SMART" id="SM00342">
    <property type="entry name" value="HTH_ARAC"/>
    <property type="match status" value="1"/>
</dbReference>
<dbReference type="SUPFAM" id="SSF46689">
    <property type="entry name" value="Homeodomain-like"/>
    <property type="match status" value="1"/>
</dbReference>
<protein>
    <submittedName>
        <fullName evidence="5">Transcriptional regulator, AraC family protein</fullName>
    </submittedName>
</protein>
<dbReference type="InterPro" id="IPR018060">
    <property type="entry name" value="HTH_AraC"/>
</dbReference>
<evidence type="ECO:0000256" key="1">
    <source>
        <dbReference type="ARBA" id="ARBA00023015"/>
    </source>
</evidence>
<dbReference type="PROSITE" id="PS01124">
    <property type="entry name" value="HTH_ARAC_FAMILY_2"/>
    <property type="match status" value="1"/>
</dbReference>
<evidence type="ECO:0000256" key="2">
    <source>
        <dbReference type="ARBA" id="ARBA00023125"/>
    </source>
</evidence>
<dbReference type="GO" id="GO:0043565">
    <property type="term" value="F:sequence-specific DNA binding"/>
    <property type="evidence" value="ECO:0007669"/>
    <property type="project" value="InterPro"/>
</dbReference>
<dbReference type="PROSITE" id="PS00041">
    <property type="entry name" value="HTH_ARAC_FAMILY_1"/>
    <property type="match status" value="1"/>
</dbReference>
<dbReference type="EMBL" id="CP011125">
    <property type="protein sequence ID" value="AKF04299.1"/>
    <property type="molecule type" value="Genomic_DNA"/>
</dbReference>
<sequence>MDGTLFVSETRLLYVGPLVATTLHAHHAAQIVIAPQGLYVEDGAEERIHTRAAVIPPRVPHGHGASGHAALLFLDGDDVASRALSRAAEPRCATWRRDALDVSVPRDPTREMARALIASILSAVDVRQPPEPRHPAARRMCAALDGSDHDSLASLSQEAGLSPRQMRHAFARDVGLPMRAYQRWKRLRRAIAAVEAGASLSAAAAAAGFADSAHLSRVFREQFGMTPTQGLTAITWRTLD</sequence>
<keyword evidence="2" id="KW-0238">DNA-binding</keyword>
<dbReference type="GO" id="GO:0003700">
    <property type="term" value="F:DNA-binding transcription factor activity"/>
    <property type="evidence" value="ECO:0007669"/>
    <property type="project" value="InterPro"/>
</dbReference>
<dbReference type="AlphaFoldDB" id="A0A0F6SDZ4"/>
<dbReference type="PANTHER" id="PTHR46796">
    <property type="entry name" value="HTH-TYPE TRANSCRIPTIONAL ACTIVATOR RHAS-RELATED"/>
    <property type="match status" value="1"/>
</dbReference>
<name>A0A0F6SDZ4_9BACT</name>
<keyword evidence="3" id="KW-0804">Transcription</keyword>
<organism evidence="5 6">
    <name type="scientific">Sandaracinus amylolyticus</name>
    <dbReference type="NCBI Taxonomy" id="927083"/>
    <lineage>
        <taxon>Bacteria</taxon>
        <taxon>Pseudomonadati</taxon>
        <taxon>Myxococcota</taxon>
        <taxon>Polyangia</taxon>
        <taxon>Polyangiales</taxon>
        <taxon>Sandaracinaceae</taxon>
        <taxon>Sandaracinus</taxon>
    </lineage>
</organism>
<dbReference type="InterPro" id="IPR018062">
    <property type="entry name" value="HTH_AraC-typ_CS"/>
</dbReference>
<dbReference type="STRING" id="927083.DB32_001448"/>
<gene>
    <name evidence="5" type="ORF">DB32_001448</name>
</gene>
<dbReference type="InterPro" id="IPR009057">
    <property type="entry name" value="Homeodomain-like_sf"/>
</dbReference>